<organism evidence="1 2">
    <name type="scientific">Veronia nyctiphanis</name>
    <dbReference type="NCBI Taxonomy" id="1278244"/>
    <lineage>
        <taxon>Bacteria</taxon>
        <taxon>Pseudomonadati</taxon>
        <taxon>Pseudomonadota</taxon>
        <taxon>Gammaproteobacteria</taxon>
        <taxon>Vibrionales</taxon>
        <taxon>Vibrionaceae</taxon>
        <taxon>Veronia</taxon>
    </lineage>
</organism>
<evidence type="ECO:0000313" key="1">
    <source>
        <dbReference type="EMBL" id="RXJ71954.1"/>
    </source>
</evidence>
<name>A0A4Q0YPP0_9GAMM</name>
<protein>
    <submittedName>
        <fullName evidence="1">Uncharacterized protein</fullName>
    </submittedName>
</protein>
<accession>A0A4Q0YPP0</accession>
<sequence length="66" mass="7362">MLPKLSEPDLSGRPFDHTLLPAHEEQDYGRAIRTIAAKLDCQLFSQKRQIIAVTSRKASEGKSTLP</sequence>
<dbReference type="EMBL" id="PEIB01000029">
    <property type="protein sequence ID" value="RXJ71954.1"/>
    <property type="molecule type" value="Genomic_DNA"/>
</dbReference>
<dbReference type="Gene3D" id="3.40.50.300">
    <property type="entry name" value="P-loop containing nucleotide triphosphate hydrolases"/>
    <property type="match status" value="1"/>
</dbReference>
<reference evidence="1 2" key="1">
    <citation type="submission" date="2017-10" db="EMBL/GenBank/DDBJ databases">
        <title>Nyctiphanis sp. nov., isolated from the stomach of the euphausiid Nyctiphanes simplex (Hansen, 1911) in the Gulf of California.</title>
        <authorList>
            <person name="Gomez-Gil B."/>
            <person name="Aguilar-Mendez M."/>
            <person name="Lopez-Cortes A."/>
            <person name="Gomez-Gutierrez J."/>
            <person name="Roque A."/>
            <person name="Lang E."/>
            <person name="Gonzalez-Castillo A."/>
        </authorList>
    </citation>
    <scope>NUCLEOTIDE SEQUENCE [LARGE SCALE GENOMIC DNA]</scope>
    <source>
        <strain evidence="1 2">CAIM 600</strain>
    </source>
</reference>
<proteinExistence type="predicted"/>
<evidence type="ECO:0000313" key="2">
    <source>
        <dbReference type="Proteomes" id="UP000290287"/>
    </source>
</evidence>
<keyword evidence="2" id="KW-1185">Reference proteome</keyword>
<dbReference type="Proteomes" id="UP000290287">
    <property type="component" value="Unassembled WGS sequence"/>
</dbReference>
<gene>
    <name evidence="1" type="ORF">CS022_18955</name>
</gene>
<comment type="caution">
    <text evidence="1">The sequence shown here is derived from an EMBL/GenBank/DDBJ whole genome shotgun (WGS) entry which is preliminary data.</text>
</comment>
<dbReference type="AlphaFoldDB" id="A0A4Q0YPP0"/>
<dbReference type="InterPro" id="IPR027417">
    <property type="entry name" value="P-loop_NTPase"/>
</dbReference>